<dbReference type="AlphaFoldDB" id="A0A2P2C2B3"/>
<dbReference type="PROSITE" id="PS00626">
    <property type="entry name" value="RCC1_2"/>
    <property type="match status" value="1"/>
</dbReference>
<dbReference type="InterPro" id="IPR000408">
    <property type="entry name" value="Reg_chr_condens"/>
</dbReference>
<dbReference type="Gene3D" id="2.130.10.30">
    <property type="entry name" value="Regulator of chromosome condensation 1/beta-lactamase-inhibitor protein II"/>
    <property type="match status" value="2"/>
</dbReference>
<feature type="domain" description="RCC1-like" evidence="2">
    <location>
        <begin position="68"/>
        <end position="410"/>
    </location>
</feature>
<dbReference type="EMBL" id="CZKA01000015">
    <property type="protein sequence ID" value="CUR54862.1"/>
    <property type="molecule type" value="Genomic_DNA"/>
</dbReference>
<accession>A0A2P2C2B3</accession>
<dbReference type="PRINTS" id="PR00633">
    <property type="entry name" value="RCCNDNSATION"/>
</dbReference>
<dbReference type="PANTHER" id="PTHR22870:SF408">
    <property type="entry name" value="OS09G0560450 PROTEIN"/>
    <property type="match status" value="1"/>
</dbReference>
<dbReference type="PANTHER" id="PTHR22870">
    <property type="entry name" value="REGULATOR OF CHROMOSOME CONDENSATION"/>
    <property type="match status" value="1"/>
</dbReference>
<dbReference type="InterPro" id="IPR009091">
    <property type="entry name" value="RCC1/BLIP-II"/>
</dbReference>
<keyword evidence="1" id="KW-0677">Repeat</keyword>
<protein>
    <recommendedName>
        <fullName evidence="2">RCC1-like domain-containing protein</fullName>
    </recommendedName>
</protein>
<sequence>MISTVRSAGTMVGFGLGCARDNSIEPGDQMTSSHRFGSRRWVALAAAVLLFSGLAAPADAAPGDVVQTAGLNSDGQLGSGNTTNRPSFASVAGLANVDEVGGGREHALARIGGQVYAWGDGSRGATGQGNLADRTTPGLVTGLSTVTQIATAHYGSYALLADGTVRSWGYNSSGQLGDGTTTTRTRPVTVLGLSSVTQIAAGRDMAMALRSDGRVWTWGLNTSGELGNGTTSTRQPTPALVPGLTGVTSLAGGRNHVLAVMADGTVRAWGQNTYGQVGTGTTSASQTSPITVAGISNAVAVRAGAEFSVALLADGRVMTWGRNNNGQLASGNKINRSSPGFVAGLSGITSIGCGRGHGLAIGAGGQLYGWGLDNFGQLGDRVGTPRLTATLIPGVTGVKEAHAGYAYSVIRRGT</sequence>
<reference evidence="3" key="1">
    <citation type="submission" date="2015-08" db="EMBL/GenBank/DDBJ databases">
        <authorList>
            <person name="Babu N.S."/>
            <person name="Beckwith C.J."/>
            <person name="Beseler K.G."/>
            <person name="Brison A."/>
            <person name="Carone J.V."/>
            <person name="Caskin T.P."/>
            <person name="Diamond M."/>
            <person name="Durham M.E."/>
            <person name="Foxe J.M."/>
            <person name="Go M."/>
            <person name="Henderson B.A."/>
            <person name="Jones I.B."/>
            <person name="McGettigan J.A."/>
            <person name="Micheletti S.J."/>
            <person name="Nasrallah M.E."/>
            <person name="Ortiz D."/>
            <person name="Piller C.R."/>
            <person name="Privatt S.R."/>
            <person name="Schneider S.L."/>
            <person name="Sharp S."/>
            <person name="Smith T.C."/>
            <person name="Stanton J.D."/>
            <person name="Ullery H.E."/>
            <person name="Wilson R.J."/>
            <person name="Serrano M.G."/>
            <person name="Buck G."/>
            <person name="Lee V."/>
            <person name="Wang Y."/>
            <person name="Carvalho R."/>
            <person name="Voegtly L."/>
            <person name="Shi R."/>
            <person name="Duckworth R."/>
            <person name="Johnson A."/>
            <person name="Loviza R."/>
            <person name="Walstead R."/>
            <person name="Shah Z."/>
            <person name="Kiflezghi M."/>
            <person name="Wade K."/>
            <person name="Ball S.L."/>
            <person name="Bradley K.W."/>
            <person name="Asai D.J."/>
            <person name="Bowman C.A."/>
            <person name="Russell D.A."/>
            <person name="Pope W.H."/>
            <person name="Jacobs-Sera D."/>
            <person name="Hendrix R.W."/>
            <person name="Hatfull G.F."/>
        </authorList>
    </citation>
    <scope>NUCLEOTIDE SEQUENCE</scope>
</reference>
<gene>
    <name evidence="3" type="ORF">NOCA2220053</name>
</gene>
<dbReference type="InterPro" id="IPR058923">
    <property type="entry name" value="RCC1-like_dom"/>
</dbReference>
<proteinExistence type="predicted"/>
<dbReference type="PROSITE" id="PS50012">
    <property type="entry name" value="RCC1_3"/>
    <property type="match status" value="6"/>
</dbReference>
<name>A0A2P2C2B3_9ZZZZ</name>
<dbReference type="SUPFAM" id="SSF50985">
    <property type="entry name" value="RCC1/BLIP-II"/>
    <property type="match status" value="2"/>
</dbReference>
<evidence type="ECO:0000259" key="2">
    <source>
        <dbReference type="Pfam" id="PF25390"/>
    </source>
</evidence>
<evidence type="ECO:0000256" key="1">
    <source>
        <dbReference type="ARBA" id="ARBA00022737"/>
    </source>
</evidence>
<organism evidence="3">
    <name type="scientific">metagenome</name>
    <dbReference type="NCBI Taxonomy" id="256318"/>
    <lineage>
        <taxon>unclassified sequences</taxon>
        <taxon>metagenomes</taxon>
    </lineage>
</organism>
<dbReference type="InterPro" id="IPR051210">
    <property type="entry name" value="Ub_ligase/GEF_domain"/>
</dbReference>
<evidence type="ECO:0000313" key="3">
    <source>
        <dbReference type="EMBL" id="CUR54862.1"/>
    </source>
</evidence>
<dbReference type="PROSITE" id="PS51257">
    <property type="entry name" value="PROKAR_LIPOPROTEIN"/>
    <property type="match status" value="1"/>
</dbReference>
<dbReference type="Pfam" id="PF25390">
    <property type="entry name" value="WD40_RLD"/>
    <property type="match status" value="1"/>
</dbReference>